<dbReference type="SUPFAM" id="SSF53474">
    <property type="entry name" value="alpha/beta-Hydrolases"/>
    <property type="match status" value="1"/>
</dbReference>
<dbReference type="NCBIfam" id="TIGR01733">
    <property type="entry name" value="AA-adenyl-dom"/>
    <property type="match status" value="3"/>
</dbReference>
<protein>
    <submittedName>
        <fullName evidence="5">Non-ribosomal peptide synthetase</fullName>
    </submittedName>
</protein>
<dbReference type="InterPro" id="IPR023213">
    <property type="entry name" value="CAT-like_dom_sf"/>
</dbReference>
<accession>A0A4P2VKY7</accession>
<dbReference type="InterPro" id="IPR001242">
    <property type="entry name" value="Condensation_dom"/>
</dbReference>
<feature type="domain" description="Carrier" evidence="4">
    <location>
        <begin position="2521"/>
        <end position="2598"/>
    </location>
</feature>
<dbReference type="Pfam" id="PF13193">
    <property type="entry name" value="AMP-binding_C"/>
    <property type="match status" value="2"/>
</dbReference>
<dbReference type="GO" id="GO:0003824">
    <property type="term" value="F:catalytic activity"/>
    <property type="evidence" value="ECO:0007669"/>
    <property type="project" value="InterPro"/>
</dbReference>
<dbReference type="RefSeq" id="WP_130610839.1">
    <property type="nucleotide sequence ID" value="NZ_AP019368.1"/>
</dbReference>
<evidence type="ECO:0000256" key="3">
    <source>
        <dbReference type="ARBA" id="ARBA00022553"/>
    </source>
</evidence>
<dbReference type="GO" id="GO:0031177">
    <property type="term" value="F:phosphopantetheine binding"/>
    <property type="evidence" value="ECO:0007669"/>
    <property type="project" value="InterPro"/>
</dbReference>
<dbReference type="FunFam" id="3.30.300.30:FF:000015">
    <property type="entry name" value="Nonribosomal peptide synthase SidD"/>
    <property type="match status" value="1"/>
</dbReference>
<dbReference type="CDD" id="cd19531">
    <property type="entry name" value="LCL_NRPS-like"/>
    <property type="match status" value="1"/>
</dbReference>
<dbReference type="PANTHER" id="PTHR45527">
    <property type="entry name" value="NONRIBOSOMAL PEPTIDE SYNTHETASE"/>
    <property type="match status" value="1"/>
</dbReference>
<dbReference type="Pfam" id="PF00501">
    <property type="entry name" value="AMP-binding"/>
    <property type="match status" value="3"/>
</dbReference>
<evidence type="ECO:0000313" key="6">
    <source>
        <dbReference type="Proteomes" id="UP000291236"/>
    </source>
</evidence>
<dbReference type="SMART" id="SM00823">
    <property type="entry name" value="PKS_PP"/>
    <property type="match status" value="2"/>
</dbReference>
<dbReference type="InterPro" id="IPR020845">
    <property type="entry name" value="AMP-binding_CS"/>
</dbReference>
<evidence type="ECO:0000256" key="2">
    <source>
        <dbReference type="ARBA" id="ARBA00022450"/>
    </source>
</evidence>
<feature type="domain" description="Carrier" evidence="4">
    <location>
        <begin position="987"/>
        <end position="1064"/>
    </location>
</feature>
<dbReference type="Pfam" id="PF00668">
    <property type="entry name" value="Condensation"/>
    <property type="match status" value="5"/>
</dbReference>
<dbReference type="Gene3D" id="3.30.559.30">
    <property type="entry name" value="Nonribosomal peptide synthetase, condensation domain"/>
    <property type="match status" value="5"/>
</dbReference>
<dbReference type="InterPro" id="IPR020806">
    <property type="entry name" value="PKS_PP-bd"/>
</dbReference>
<dbReference type="Gene3D" id="3.30.559.10">
    <property type="entry name" value="Chloramphenicol acetyltransferase-like domain"/>
    <property type="match status" value="5"/>
</dbReference>
<dbReference type="InterPro" id="IPR009081">
    <property type="entry name" value="PP-bd_ACP"/>
</dbReference>
<reference evidence="5 6" key="1">
    <citation type="submission" date="2018-12" db="EMBL/GenBank/DDBJ databases">
        <title>Rubrispira sanarue gen. nov., sp., nov., a member of the order Silvanigrellales, isolated from a brackish lake in Hamamatsu Japan.</title>
        <authorList>
            <person name="Maejima Y."/>
            <person name="Iino T."/>
            <person name="Muraguchi Y."/>
            <person name="Fukuda K."/>
            <person name="Nojiri H."/>
            <person name="Ohkuma M."/>
            <person name="Moriuchi R."/>
            <person name="Dohra H."/>
            <person name="Kimbara K."/>
            <person name="Shintani M."/>
        </authorList>
    </citation>
    <scope>NUCLEOTIDE SEQUENCE [LARGE SCALE GENOMIC DNA]</scope>
    <source>
        <strain evidence="5 6">RF1110005</strain>
    </source>
</reference>
<dbReference type="PROSITE" id="PS00455">
    <property type="entry name" value="AMP_BINDING"/>
    <property type="match status" value="3"/>
</dbReference>
<dbReference type="Gene3D" id="1.10.1200.10">
    <property type="entry name" value="ACP-like"/>
    <property type="match status" value="3"/>
</dbReference>
<gene>
    <name evidence="5" type="ORF">JCM31447_24090</name>
</gene>
<dbReference type="NCBIfam" id="NF003417">
    <property type="entry name" value="PRK04813.1"/>
    <property type="match status" value="3"/>
</dbReference>
<dbReference type="GO" id="GO:0044550">
    <property type="term" value="P:secondary metabolite biosynthetic process"/>
    <property type="evidence" value="ECO:0007669"/>
    <property type="project" value="TreeGrafter"/>
</dbReference>
<dbReference type="InterPro" id="IPR000873">
    <property type="entry name" value="AMP-dep_synth/lig_dom"/>
</dbReference>
<dbReference type="GO" id="GO:0043041">
    <property type="term" value="P:amino acid activation for nonribosomal peptide biosynthetic process"/>
    <property type="evidence" value="ECO:0007669"/>
    <property type="project" value="TreeGrafter"/>
</dbReference>
<dbReference type="InterPro" id="IPR036736">
    <property type="entry name" value="ACP-like_sf"/>
</dbReference>
<dbReference type="Gene3D" id="3.40.50.980">
    <property type="match status" value="6"/>
</dbReference>
<feature type="domain" description="Carrier" evidence="4">
    <location>
        <begin position="3615"/>
        <end position="3692"/>
    </location>
</feature>
<dbReference type="GO" id="GO:0005737">
    <property type="term" value="C:cytoplasm"/>
    <property type="evidence" value="ECO:0007669"/>
    <property type="project" value="TreeGrafter"/>
</dbReference>
<dbReference type="PROSITE" id="PS00012">
    <property type="entry name" value="PHOSPHOPANTETHEINE"/>
    <property type="match status" value="3"/>
</dbReference>
<organism evidence="5 6">
    <name type="scientific">Fluviispira sanaruensis</name>
    <dbReference type="NCBI Taxonomy" id="2493639"/>
    <lineage>
        <taxon>Bacteria</taxon>
        <taxon>Pseudomonadati</taxon>
        <taxon>Bdellovibrionota</taxon>
        <taxon>Oligoflexia</taxon>
        <taxon>Silvanigrellales</taxon>
        <taxon>Silvanigrellaceae</taxon>
        <taxon>Fluviispira</taxon>
    </lineage>
</organism>
<proteinExistence type="predicted"/>
<dbReference type="EMBL" id="AP019368">
    <property type="protein sequence ID" value="BBH53956.1"/>
    <property type="molecule type" value="Genomic_DNA"/>
</dbReference>
<dbReference type="FunFam" id="3.40.50.980:FF:000001">
    <property type="entry name" value="Non-ribosomal peptide synthetase"/>
    <property type="match status" value="3"/>
</dbReference>
<keyword evidence="6" id="KW-1185">Reference proteome</keyword>
<dbReference type="InterPro" id="IPR010071">
    <property type="entry name" value="AA_adenyl_dom"/>
</dbReference>
<evidence type="ECO:0000259" key="4">
    <source>
        <dbReference type="PROSITE" id="PS50075"/>
    </source>
</evidence>
<dbReference type="FunFam" id="2.30.38.10:FF:000001">
    <property type="entry name" value="Non-ribosomal peptide synthetase PvdI"/>
    <property type="match status" value="1"/>
</dbReference>
<dbReference type="Pfam" id="PF00550">
    <property type="entry name" value="PP-binding"/>
    <property type="match status" value="3"/>
</dbReference>
<dbReference type="SUPFAM" id="SSF56801">
    <property type="entry name" value="Acetyl-CoA synthetase-like"/>
    <property type="match status" value="3"/>
</dbReference>
<dbReference type="OrthoDB" id="9757559at2"/>
<dbReference type="InterPro" id="IPR001031">
    <property type="entry name" value="Thioesterase"/>
</dbReference>
<dbReference type="Gene3D" id="2.30.38.10">
    <property type="entry name" value="Luciferase, Domain 3"/>
    <property type="match status" value="3"/>
</dbReference>
<dbReference type="SUPFAM" id="SSF47336">
    <property type="entry name" value="ACP-like"/>
    <property type="match status" value="3"/>
</dbReference>
<comment type="cofactor">
    <cofactor evidence="1">
        <name>pantetheine 4'-phosphate</name>
        <dbReference type="ChEBI" id="CHEBI:47942"/>
    </cofactor>
</comment>
<dbReference type="InterPro" id="IPR045851">
    <property type="entry name" value="AMP-bd_C_sf"/>
</dbReference>
<dbReference type="Gene3D" id="3.30.300.30">
    <property type="match status" value="3"/>
</dbReference>
<dbReference type="InterPro" id="IPR006162">
    <property type="entry name" value="Ppantetheine_attach_site"/>
</dbReference>
<dbReference type="Pfam" id="PF00975">
    <property type="entry name" value="Thioesterase"/>
    <property type="match status" value="1"/>
</dbReference>
<dbReference type="InterPro" id="IPR025110">
    <property type="entry name" value="AMP-bd_C"/>
</dbReference>
<dbReference type="CDD" id="cd05930">
    <property type="entry name" value="A_NRPS"/>
    <property type="match status" value="3"/>
</dbReference>
<name>A0A4P2VKY7_FLUSA</name>
<dbReference type="KEGG" id="sbf:JCM31447_24090"/>
<keyword evidence="2" id="KW-0596">Phosphopantetheine</keyword>
<dbReference type="Gene3D" id="3.40.50.1820">
    <property type="entry name" value="alpha/beta hydrolase"/>
    <property type="match status" value="1"/>
</dbReference>
<dbReference type="InterPro" id="IPR029058">
    <property type="entry name" value="AB_hydrolase_fold"/>
</dbReference>
<dbReference type="PROSITE" id="PS50075">
    <property type="entry name" value="CARRIER"/>
    <property type="match status" value="3"/>
</dbReference>
<dbReference type="PANTHER" id="PTHR45527:SF1">
    <property type="entry name" value="FATTY ACID SYNTHASE"/>
    <property type="match status" value="1"/>
</dbReference>
<dbReference type="SUPFAM" id="SSF52777">
    <property type="entry name" value="CoA-dependent acyltransferases"/>
    <property type="match status" value="10"/>
</dbReference>
<dbReference type="Proteomes" id="UP000291236">
    <property type="component" value="Chromosome"/>
</dbReference>
<dbReference type="FunFam" id="1.10.1200.10:FF:000005">
    <property type="entry name" value="Nonribosomal peptide synthetase 1"/>
    <property type="match status" value="2"/>
</dbReference>
<evidence type="ECO:0000256" key="1">
    <source>
        <dbReference type="ARBA" id="ARBA00001957"/>
    </source>
</evidence>
<keyword evidence="3" id="KW-0597">Phosphoprotein</keyword>
<evidence type="ECO:0000313" key="5">
    <source>
        <dbReference type="EMBL" id="BBH53956.1"/>
    </source>
</evidence>
<sequence>MNREVRITPFQKTFYFEWKLDPSRTDYHMVLDQVLEGNLDIYKLRKSIKKFISEYYIINSHIEENNGEFYWVKNNEISELEYFEEIHNNYDIYTFIEKPFDLEKGPLYRYGIFKIKDNKYRFINVVQHALVDGASTKEYYNEIIKYYNSENIDNKFSLSSQYENILNTSGKLYNELNLNKESYLNFWKKNILECESIDTSFLKDPRLKEKSSLEIERSIQEYFGISEIKFSLNKEIFSKMYEIKKKYVITPYLFSKIIFAITIFKYTKQKNFCISYPVSIKEGADLIFGANVNINLLPFNFHDDITVEEIIDESKLFLKSVKDEKIRNNYFPIQELISKTKKNLTNVSFSSANFQNILLEIDGIKSIIMENSNIALTIEFIFEIETTSQGINFRIDYKNKIISQELIKKFIETYQYIYYEVVNDLLYNNKELNKNYIKKYSALNKNDYNKIINNWNSFENTKSIEQTIIQRFEDFVEKNPSQKALVYGKNSLSYYELNKKSNQLANYLLANFNLKPETMIGLCLDRSEYMYIGILGTLKAGCAYVPIDPKYPKERIQYILEDTKLELILTNKRIEENLLCFNSEIKNYLSVLKLISLDSSELEWKLQNQKDINPSIDITENNLAYVIYTSGTTGKPKGVLIEHKGVVNIANERAKTIHLYIENSYINTLAYANYIFDAHVWELCISILNGHCLHLVGEEMRNDINILSEYISANKIDFAVLPPVILNKENIIKLKLLAVAGDKINKEIVDKYLNNGITVLNAYGPTESTIEFSIYHYNNANEVNIIGKPTYNNKGYILDSDLSPMPIGAIGELFIGGENLARGYLNRNDLTKEKFIKNPFQSEDEKFNNKNSRVYRTGDLARYLPDGNIEYVGRNDFQVKIRGFRIELGEIENTLLAHSEIINAIVISKSLDDLNSDSVNKKLVCYYISKNKIDGNELFQFLSEKIPEYMIPHFFIPIKEIPINSSGKIDKNALPKENLFINEKYIKPNNDLEYKICSIWEEVFGLPKDSVGIRDDFFRIGGDSIVSIQIVARLRNRYGISLSVKEIFKYKNVEKIAQILANKILSNDKLINVKNEQGLLIGESQLLPIQKWFFSNEFPNAHHWNQSFLIITEKLDIIKLESSINKLIEHHDAFRFNYYKNEDNWKQFYSIEHQQVVLKYLDITTLSEYEESDLFSRKLDKILTSWQGEFSIENSPLYSFGYIEGYKDGSARVFVAAHHLIIDTVSWRIIKEDLHSLYNGKELAKKATSYRQWTEYINSYHKFHAEERQYWDKVVLDFNSVNSIQNQILSKLISSDSKNHREEFKLSKDLSHNLLHSCHKTFKTKINDILLSAFSLAITKLTNITNPYVALENHGREDLEDEIDINNTIGWFTTMYPICLSSNSDYKKQIILTKEQLRNVPANGVGFGSFYNYHSNNFPLISFNYLGKIDNSSRKSLSENKDWQISIENSGRSIHNLNIDKNFITVNCGVYNDIYFFIIETQFSNESTKKLCSYFEESIEELVNFTKNINRTYLTSSDIDNIISQKYLNQLQNENEIEDVLFANSLQQGFVYHSIKQGDKDDAYMEQIVWEYKNDIQIDKLKKAWEISVQKYENLRLRFAWEEEIIQIIEKDSELQWNYIDLSYDLNEQNKDNFLKKLQVNDRLKRYDLKEGKLSRIYLIKFNDNKYICLFSNHHAILDGWSNSILLNYVHSVYLNLIDNKLINLNQDKKYSEIQKYIMTKKNENRDYWKEYISKIEDHLDLCALMTDEAKEQNISCNSYSYIQCPKEYSFSIDGEDYLNLKEMCQNNSINLNSVFQFSWHKALSLYANSEQTTVGVTVSGRNLPIDGIENAVGLLINTLPIYVDHKNSYNKKVIDCIREIQEQINEINSRSNVNLSEINNNGQRLFNNIFVYENYPNVTPKEFENRINIKVRMDDIFEKLDYPLTAMVYEKGYSINFKIKYAGELFKEITIHNLISVVKEIINQIINNPFIESHLLKFMSDNQFNKIVYDWNKTENKKLHKQTLASIFEEKVSIFKNSVALIYKDKKFSYNELNEMANQLAHFIKDKFEINDNIFIAICLNRSEKIIVAILAILKLGKAYLPIDPNLPNDRIQYILEDAKPTLVLVDQENSLPIEIIYPKKSICIDSKDIIYDISMQKKENPFEITSNNNLAYLLYTSGTTGRPKGVMMGQDSCINRILYMINQAEITQDDSYLFKTNIIFDVSFSDIFCALISGIKLYISEQTFNIQEIESIIKKYNISMCHFAPSQFKVFFEEVDINQLTSLNKVMLSGEAIELTTLKKYLTKGKTFYNYYGPTETGEVTLKKFSSDSLELKINSNRSFIGKAFDQCKIYVLNKNLQVLPIYATGELYIGGIYVAEGYLNNKILTCEKFIDNPFQTELEKKENINNKLYKTGDLVRLLETGDLEYLGRNDSQVKIRGHRIELGEIENALIGFQNIKHVALLAKELSKQNSSKIIVCYYVSDKEVNESELSLHLSKKLPDYMIPSIFIHLNKLPLTVNGKLDYKSLPDAKLKENESYLAPRNDIENKMCLIWEEVLSLPKGTVGIKDDFFSLGGNSILAIKLVNQLNRKLEINISLKNILDCKNINNLLSDNKFENNADIIIHKFNDSKLENQVLSFAQERLWFIEKISENINSYNIPMLYKIKPNVNVNSIILSLKEIISRHEILRTVIIESEDGKTYQNVLFEEGYLFTVNKIDCTSRNEFEYLLKNEINFTFNLSKDIPIRISLFNVLENDNIKNNYLNIVVHHIAFDGWSVGIFLKEIIALYDYYESKIERANLLDKIPLLEFQYKDFAHWQRDFIRGDILERQLEYWKNKLSCYEALELPIDKQRPSQIDYNGKNVYLQIDENLSNELKKLAKRLDVSLYSLFLSAFYLLLSCYSGQKDIIVGSPISNRHYNKFSNLIGFFVNTFVQRAYLDPEYNLVDFIKKVGREVIEAQTYQDLPFEMLLKELAPNRDQGKHPLFQALFGMQHSNFNEKETENLFYNLQECDFILNSLYSPAKFDLSLFIDDSFGSFLICINYATSLFHEETIDNYLSVYKKILSEFSLLNTIYLNKEFRLKQINYLTNDHFQKISESWKNPYEYYDKNKTISQIFEEQVEKTPSNIAIVADGNKLTYLELNQRANKLANYLRENYKIMPDCFIALCLERNEYMLISILAVLKAGAAYVPIDPDFPTERMQFILEDTNTKILIANDKYRNLLNYDNNILSVIENSKLDIKIIFVDSKKTEKEILLQSSNNIITQTRSHHLAYVIYTSGTTGKPKGVLVEHNSFANLIAYQRKFISQEFGNKFINCLFFINYVFDANILELSSCIFQGNCLFIVNNETRKDFNLLSKYISENKIQFAVMPPALLDRIEILNLDVLVVGGEKTPKEIIQAYLYKNKRVINGYGPTEITVMCCAHNYKNSYEANWIGKLVANARGYVLDANLNLLPIGAVGELYIGGLGVSRGYLNKDKLTAEKYLNNPYQTHEEELACVNSRIYKTGDLVKLLTNGNLEYIGRNDSQVKINGFRIELAEIESAVLSFQGVKHAAVIVKESEHKCTETNHNKILVCYYVPENQISEQILVRYLSEKLPDYMVPKFYIPLDKLPLNFNGKLDVKALPAPIFTNNKNYIAPITELEKNICSIWESILGLPNSSIGLQDNFFSLGGDSIICIQIVASMRNKLNVEISVKDIFKYKTISSIVIFMQNKQKNNNIPKISEQGILSGLVPLMPIQKWFFVNEIAKKEHWNHSFLIKTPDINFMKLKESIYKLVEYHDSFRLRFKNCENKWTQYYDSDAPKIEIKNLDILNLNEDQNSIKFKEKLNQIFTSWQDDFNFEQGPMYAFGFIHGFADKSTRVFVALHHLLVDSVSWRIIVEDLQALYDNKNLCTKGTSYRQWSQCIEEYKLLNKSEKVYWNEVLFRIKEANSLITNEFKKYMDPNGIRNKIEIKLDYNMTQKLLVDCHKTYRTQINEILLSSFISALKQLMGASMHCILIEGHGREEIDSSCDVTRTIGWFTSMYPVIFESNNDLAKQINNVKDTLNKVPNNGIGFGALHDYSPDDLPSISFNYLGQFKSDLPQENGKRAWKIVNEESGLSMYSMNLKNNYISANGVVIDGELSFFIETGVNKKTTEDLGHAFHNALIENINHCLEVQRSQANYEVIYGDKIFENYDYNPILKLNEAVNKKDLFMIHPARTSCEVYSELSSALSNDFQCYGVEYFNIFHENKIKDFYVLAEYYLRKIEKIMSQTKQKEYHLFGWSLGGYIALEIASILEKRDIKEINIYLLDSFYYDEFLVNNKLNLDAFIEYTSDEVNLKDFDRVVENYDIENSYLDKKISSTLKYSKILLFKAMKYKKSSANEKVNMVLKYLTDLKENNIHNVIYDKKQFKMVCAHDATHLSIIQEEKLIIDEMKRFCGL</sequence>